<dbReference type="GO" id="GO:0005506">
    <property type="term" value="F:iron ion binding"/>
    <property type="evidence" value="ECO:0007669"/>
    <property type="project" value="InterPro"/>
</dbReference>
<dbReference type="GO" id="GO:0016705">
    <property type="term" value="F:oxidoreductase activity, acting on paired donors, with incorporation or reduction of molecular oxygen"/>
    <property type="evidence" value="ECO:0007669"/>
    <property type="project" value="InterPro"/>
</dbReference>
<name>I1PD64_ORYGL</name>
<comment type="similarity">
    <text evidence="1">Belongs to the cytochrome P450 family.</text>
</comment>
<organism evidence="4 5">
    <name type="scientific">Oryza glaberrima</name>
    <name type="common">African rice</name>
    <dbReference type="NCBI Taxonomy" id="4538"/>
    <lineage>
        <taxon>Eukaryota</taxon>
        <taxon>Viridiplantae</taxon>
        <taxon>Streptophyta</taxon>
        <taxon>Embryophyta</taxon>
        <taxon>Tracheophyta</taxon>
        <taxon>Spermatophyta</taxon>
        <taxon>Magnoliopsida</taxon>
        <taxon>Liliopsida</taxon>
        <taxon>Poales</taxon>
        <taxon>Poaceae</taxon>
        <taxon>BOP clade</taxon>
        <taxon>Oryzoideae</taxon>
        <taxon>Oryzeae</taxon>
        <taxon>Oryzinae</taxon>
        <taxon>Oryza</taxon>
    </lineage>
</organism>
<dbReference type="InterPro" id="IPR036396">
    <property type="entry name" value="Cyt_P450_sf"/>
</dbReference>
<protein>
    <submittedName>
        <fullName evidence="4">Uncharacterized protein</fullName>
    </submittedName>
</protein>
<dbReference type="GO" id="GO:0020037">
    <property type="term" value="F:heme binding"/>
    <property type="evidence" value="ECO:0007669"/>
    <property type="project" value="InterPro"/>
</dbReference>
<reference evidence="4" key="1">
    <citation type="submission" date="2015-06" db="UniProtKB">
        <authorList>
            <consortium name="EnsemblPlants"/>
        </authorList>
    </citation>
    <scope>IDENTIFICATION</scope>
</reference>
<dbReference type="GO" id="GO:0004497">
    <property type="term" value="F:monooxygenase activity"/>
    <property type="evidence" value="ECO:0007669"/>
    <property type="project" value="InterPro"/>
</dbReference>
<evidence type="ECO:0000256" key="1">
    <source>
        <dbReference type="ARBA" id="ARBA00010617"/>
    </source>
</evidence>
<proteinExistence type="inferred from homology"/>
<dbReference type="AlphaFoldDB" id="I1PD64"/>
<keyword evidence="3" id="KW-0408">Iron</keyword>
<dbReference type="HOGENOM" id="CLU_1799491_0_0_1"/>
<dbReference type="PANTHER" id="PTHR47955:SF21">
    <property type="entry name" value="OS06G0642300 PROTEIN"/>
    <property type="match status" value="1"/>
</dbReference>
<dbReference type="Proteomes" id="UP000007306">
    <property type="component" value="Chromosome 3"/>
</dbReference>
<dbReference type="EnsemblPlants" id="ORGLA03G0231000.1">
    <property type="protein sequence ID" value="ORGLA03G0231000.1"/>
    <property type="gene ID" value="ORGLA03G0231000"/>
</dbReference>
<dbReference type="PANTHER" id="PTHR47955">
    <property type="entry name" value="CYTOCHROME P450 FAMILY 71 PROTEIN"/>
    <property type="match status" value="1"/>
</dbReference>
<accession>I1PD64</accession>
<dbReference type="Gramene" id="ORGLA03G0231000.1">
    <property type="protein sequence ID" value="ORGLA03G0231000.1"/>
    <property type="gene ID" value="ORGLA03G0231000"/>
</dbReference>
<reference evidence="4 5" key="2">
    <citation type="submission" date="2018-04" db="EMBL/GenBank/DDBJ databases">
        <title>OglaRS2 (Oryza glaberrima Reference Sequence Version 2).</title>
        <authorList>
            <person name="Zhang J."/>
            <person name="Kudrna D."/>
            <person name="Lee S."/>
            <person name="Talag J."/>
            <person name="Rajasekar S."/>
            <person name="Wing R.A."/>
        </authorList>
    </citation>
    <scope>NUCLEOTIDE SEQUENCE [LARGE SCALE GENOMIC DNA]</scope>
    <source>
        <strain evidence="4 5">cv. IRGC 96717</strain>
    </source>
</reference>
<evidence type="ECO:0000256" key="2">
    <source>
        <dbReference type="ARBA" id="ARBA00022723"/>
    </source>
</evidence>
<evidence type="ECO:0000313" key="4">
    <source>
        <dbReference type="EnsemblPlants" id="ORGLA03G0231000.1"/>
    </source>
</evidence>
<evidence type="ECO:0000256" key="3">
    <source>
        <dbReference type="ARBA" id="ARBA00023004"/>
    </source>
</evidence>
<dbReference type="SUPFAM" id="SSF48264">
    <property type="entry name" value="Cytochrome P450"/>
    <property type="match status" value="1"/>
</dbReference>
<keyword evidence="2" id="KW-0479">Metal-binding</keyword>
<sequence length="144" mass="15553">MYLRLGELRVVVASTPDAAREVLKTHDAAMSTAVSANIGDGADDRPGAARHHGGALRAIRTAATSTVRDVKLLIAKLYDMVGRAIEQHQEHADDGGAHGDRECLLSTLLRIPKEGDNNDDGGDLTMANVKAVILDYINHIKEFW</sequence>
<evidence type="ECO:0000313" key="5">
    <source>
        <dbReference type="Proteomes" id="UP000007306"/>
    </source>
</evidence>
<keyword evidence="5" id="KW-1185">Reference proteome</keyword>